<comment type="caution">
    <text evidence="6">The sequence shown here is derived from an EMBL/GenBank/DDBJ whole genome shotgun (WGS) entry which is preliminary data.</text>
</comment>
<accession>A0ABW3VFK2</accession>
<evidence type="ECO:0000259" key="5">
    <source>
        <dbReference type="Pfam" id="PF00171"/>
    </source>
</evidence>
<evidence type="ECO:0000313" key="6">
    <source>
        <dbReference type="EMBL" id="MFD1234057.1"/>
    </source>
</evidence>
<evidence type="ECO:0000256" key="1">
    <source>
        <dbReference type="ARBA" id="ARBA00009986"/>
    </source>
</evidence>
<dbReference type="InterPro" id="IPR029510">
    <property type="entry name" value="Ald_DH_CS_GLU"/>
</dbReference>
<dbReference type="Gene3D" id="3.40.309.10">
    <property type="entry name" value="Aldehyde Dehydrogenase, Chain A, domain 2"/>
    <property type="match status" value="1"/>
</dbReference>
<dbReference type="PANTHER" id="PTHR42804:SF1">
    <property type="entry name" value="ALDEHYDE DEHYDROGENASE-RELATED"/>
    <property type="match status" value="1"/>
</dbReference>
<dbReference type="Gene3D" id="3.40.605.10">
    <property type="entry name" value="Aldehyde Dehydrogenase, Chain A, domain 1"/>
    <property type="match status" value="1"/>
</dbReference>
<dbReference type="SUPFAM" id="SSF53720">
    <property type="entry name" value="ALDH-like"/>
    <property type="match status" value="1"/>
</dbReference>
<dbReference type="PANTHER" id="PTHR42804">
    <property type="entry name" value="ALDEHYDE DEHYDROGENASE"/>
    <property type="match status" value="1"/>
</dbReference>
<dbReference type="InterPro" id="IPR016162">
    <property type="entry name" value="Ald_DH_N"/>
</dbReference>
<dbReference type="InterPro" id="IPR016163">
    <property type="entry name" value="Ald_DH_C"/>
</dbReference>
<dbReference type="Pfam" id="PF00171">
    <property type="entry name" value="Aldedh"/>
    <property type="match status" value="1"/>
</dbReference>
<organism evidence="6 7">
    <name type="scientific">Pseudonocardia benzenivorans</name>
    <dbReference type="NCBI Taxonomy" id="228005"/>
    <lineage>
        <taxon>Bacteria</taxon>
        <taxon>Bacillati</taxon>
        <taxon>Actinomycetota</taxon>
        <taxon>Actinomycetes</taxon>
        <taxon>Pseudonocardiales</taxon>
        <taxon>Pseudonocardiaceae</taxon>
        <taxon>Pseudonocardia</taxon>
    </lineage>
</organism>
<dbReference type="EMBL" id="JBHTMB010000107">
    <property type="protein sequence ID" value="MFD1234057.1"/>
    <property type="molecule type" value="Genomic_DNA"/>
</dbReference>
<dbReference type="InterPro" id="IPR015590">
    <property type="entry name" value="Aldehyde_DH_dom"/>
</dbReference>
<dbReference type="Proteomes" id="UP001597182">
    <property type="component" value="Unassembled WGS sequence"/>
</dbReference>
<name>A0ABW3VFK2_9PSEU</name>
<evidence type="ECO:0000313" key="7">
    <source>
        <dbReference type="Proteomes" id="UP001597182"/>
    </source>
</evidence>
<evidence type="ECO:0000256" key="4">
    <source>
        <dbReference type="RuleBase" id="RU003345"/>
    </source>
</evidence>
<dbReference type="InterPro" id="IPR016161">
    <property type="entry name" value="Ald_DH/histidinol_DH"/>
</dbReference>
<comment type="similarity">
    <text evidence="1 4">Belongs to the aldehyde dehydrogenase family.</text>
</comment>
<gene>
    <name evidence="6" type="ORF">ACFQ34_12250</name>
</gene>
<keyword evidence="2 4" id="KW-0560">Oxidoreductase</keyword>
<dbReference type="RefSeq" id="WP_379652942.1">
    <property type="nucleotide sequence ID" value="NZ_JBHTMB010000107.1"/>
</dbReference>
<keyword evidence="7" id="KW-1185">Reference proteome</keyword>
<feature type="domain" description="Aldehyde dehydrogenase" evidence="5">
    <location>
        <begin position="17"/>
        <end position="469"/>
    </location>
</feature>
<sequence length="481" mass="51342">MTSVPLLIGGEDVAAASSFAVHDPGRRYDVVAEVGAGRPSDVDDAVAAAERGGAQWARVPTEERCRLLVKLSDELRALTDELAPTLARENGATLREARMDLERGLDGLRSAADVARDHLRPREVDTPEHWLRFTKKPVGVVGMIVPWNSPIVLSLCKVGPALAAGNGIVLKPSPEAPVVLTRLLREIAAALPAGALNVVNGDADVGEAISGHPRVRMVSFTGSVPVGRAVLRGGAENIKRVALELGGNDAAIVLDDADVETVVSSLSLGAFTRAGQVCFAVKRAYLARARYDEFFEALRARVDGLRVGHGLDPDSSFGPLINERARERVQGLIERARAAGDVHELGRYVDDQTADNGSYLLPSIVRDVAHEAEIVAVEQFGPVLPLVAYDSVDEAVTMANDSEFGLASSVWSTDIDRAVQVADRLEAGVGFVNSHNVWSLSFDMPFGGVKQSGLGRERTETGVQEYVEDHVIRVIKPAPAA</sequence>
<proteinExistence type="inferred from homology"/>
<protein>
    <submittedName>
        <fullName evidence="6">Aldehyde dehydrogenase family protein</fullName>
    </submittedName>
</protein>
<feature type="active site" evidence="3">
    <location>
        <position position="244"/>
    </location>
</feature>
<dbReference type="PROSITE" id="PS00687">
    <property type="entry name" value="ALDEHYDE_DEHYDR_GLU"/>
    <property type="match status" value="1"/>
</dbReference>
<reference evidence="7" key="1">
    <citation type="journal article" date="2019" name="Int. J. Syst. Evol. Microbiol.">
        <title>The Global Catalogue of Microorganisms (GCM) 10K type strain sequencing project: providing services to taxonomists for standard genome sequencing and annotation.</title>
        <authorList>
            <consortium name="The Broad Institute Genomics Platform"/>
            <consortium name="The Broad Institute Genome Sequencing Center for Infectious Disease"/>
            <person name="Wu L."/>
            <person name="Ma J."/>
        </authorList>
    </citation>
    <scope>NUCLEOTIDE SEQUENCE [LARGE SCALE GENOMIC DNA]</scope>
    <source>
        <strain evidence="7">CCUG 49018</strain>
    </source>
</reference>
<evidence type="ECO:0000256" key="2">
    <source>
        <dbReference type="ARBA" id="ARBA00023002"/>
    </source>
</evidence>
<evidence type="ECO:0000256" key="3">
    <source>
        <dbReference type="PROSITE-ProRule" id="PRU10007"/>
    </source>
</evidence>